<gene>
    <name evidence="2" type="ORF">QBC38DRAFT_72476</name>
</gene>
<evidence type="ECO:0000313" key="2">
    <source>
        <dbReference type="EMBL" id="KAK4222694.1"/>
    </source>
</evidence>
<feature type="region of interest" description="Disordered" evidence="1">
    <location>
        <begin position="328"/>
        <end position="369"/>
    </location>
</feature>
<dbReference type="EMBL" id="MU865458">
    <property type="protein sequence ID" value="KAK4222694.1"/>
    <property type="molecule type" value="Genomic_DNA"/>
</dbReference>
<evidence type="ECO:0000256" key="1">
    <source>
        <dbReference type="SAM" id="MobiDB-lite"/>
    </source>
</evidence>
<accession>A0AAN6YNT8</accession>
<sequence length="514" mass="58155">MNSLPQEITSLITSNLEPPLSPYASISRQFQHAIEHDTFNSITTNSDSFQSEFASAFSDDPNKVHRRGLLRSLEYNIVLASPSKKRMRKMQSTAEKEENDKIFTREVKKLFEFFKSWNDEDPGVKLTITPMAKCDLYAAGGVQGMKDQLKEIGFDGAEMELIPAAGVIRHLDIGCGPGRRIDPAGLRILAKATPKLTGFDMWFYPVGKRLMDERRRWRSRLADSLLSLATTNGMLEHLTMLRIFIADKEPWNQNCEPGRLVQEGGRDRLSVAIRKISQLPALKELILQGQHIISSELFEDRDGKDSGTWPSLTSIELSMSLISPDGHWAIAGNPDSQEPLSEEEEDESDVGDDESQIASEDSNTSDYVSEAKWRRENGEFPQHFFRGQPVDSVLEPVMAAMARATTRMPKLEFIKFYIQGGYPLATITVEYYGPGNTAWVPDDHPDREGNWEAVNSTSAGPRWILYLNQGFWRWTIPRELKTALVESVGEGNVRLMRTWTDDDTQVSEIEVERF</sequence>
<dbReference type="Proteomes" id="UP001301958">
    <property type="component" value="Unassembled WGS sequence"/>
</dbReference>
<dbReference type="AlphaFoldDB" id="A0AAN6YNT8"/>
<evidence type="ECO:0000313" key="3">
    <source>
        <dbReference type="Proteomes" id="UP001301958"/>
    </source>
</evidence>
<feature type="compositionally biased region" description="Acidic residues" evidence="1">
    <location>
        <begin position="340"/>
        <end position="355"/>
    </location>
</feature>
<reference evidence="2" key="2">
    <citation type="submission" date="2023-05" db="EMBL/GenBank/DDBJ databases">
        <authorList>
            <consortium name="Lawrence Berkeley National Laboratory"/>
            <person name="Steindorff A."/>
            <person name="Hensen N."/>
            <person name="Bonometti L."/>
            <person name="Westerberg I."/>
            <person name="Brannstrom I.O."/>
            <person name="Guillou S."/>
            <person name="Cros-Aarteil S."/>
            <person name="Calhoun S."/>
            <person name="Haridas S."/>
            <person name="Kuo A."/>
            <person name="Mondo S."/>
            <person name="Pangilinan J."/>
            <person name="Riley R."/>
            <person name="Labutti K."/>
            <person name="Andreopoulos B."/>
            <person name="Lipzen A."/>
            <person name="Chen C."/>
            <person name="Yanf M."/>
            <person name="Daum C."/>
            <person name="Ng V."/>
            <person name="Clum A."/>
            <person name="Ohm R."/>
            <person name="Martin F."/>
            <person name="Silar P."/>
            <person name="Natvig D."/>
            <person name="Lalanne C."/>
            <person name="Gautier V."/>
            <person name="Ament-Velasquez S.L."/>
            <person name="Kruys A."/>
            <person name="Hutchinson M.I."/>
            <person name="Powell A.J."/>
            <person name="Barry K."/>
            <person name="Miller A.N."/>
            <person name="Grigoriev I.V."/>
            <person name="Debuchy R."/>
            <person name="Gladieux P."/>
            <person name="Thoren M.H."/>
            <person name="Johannesson H."/>
        </authorList>
    </citation>
    <scope>NUCLEOTIDE SEQUENCE</scope>
    <source>
        <strain evidence="2">CBS 990.96</strain>
    </source>
</reference>
<protein>
    <recommendedName>
        <fullName evidence="4">F-box domain-containing protein</fullName>
    </recommendedName>
</protein>
<proteinExistence type="predicted"/>
<feature type="compositionally biased region" description="Polar residues" evidence="1">
    <location>
        <begin position="356"/>
        <end position="367"/>
    </location>
</feature>
<comment type="caution">
    <text evidence="2">The sequence shown here is derived from an EMBL/GenBank/DDBJ whole genome shotgun (WGS) entry which is preliminary data.</text>
</comment>
<evidence type="ECO:0008006" key="4">
    <source>
        <dbReference type="Google" id="ProtNLM"/>
    </source>
</evidence>
<keyword evidence="3" id="KW-1185">Reference proteome</keyword>
<reference evidence="2" key="1">
    <citation type="journal article" date="2023" name="Mol. Phylogenet. Evol.">
        <title>Genome-scale phylogeny and comparative genomics of the fungal order Sordariales.</title>
        <authorList>
            <person name="Hensen N."/>
            <person name="Bonometti L."/>
            <person name="Westerberg I."/>
            <person name="Brannstrom I.O."/>
            <person name="Guillou S."/>
            <person name="Cros-Aarteil S."/>
            <person name="Calhoun S."/>
            <person name="Haridas S."/>
            <person name="Kuo A."/>
            <person name="Mondo S."/>
            <person name="Pangilinan J."/>
            <person name="Riley R."/>
            <person name="LaButti K."/>
            <person name="Andreopoulos B."/>
            <person name="Lipzen A."/>
            <person name="Chen C."/>
            <person name="Yan M."/>
            <person name="Daum C."/>
            <person name="Ng V."/>
            <person name="Clum A."/>
            <person name="Steindorff A."/>
            <person name="Ohm R.A."/>
            <person name="Martin F."/>
            <person name="Silar P."/>
            <person name="Natvig D.O."/>
            <person name="Lalanne C."/>
            <person name="Gautier V."/>
            <person name="Ament-Velasquez S.L."/>
            <person name="Kruys A."/>
            <person name="Hutchinson M.I."/>
            <person name="Powell A.J."/>
            <person name="Barry K."/>
            <person name="Miller A.N."/>
            <person name="Grigoriev I.V."/>
            <person name="Debuchy R."/>
            <person name="Gladieux P."/>
            <person name="Hiltunen Thoren M."/>
            <person name="Johannesson H."/>
        </authorList>
    </citation>
    <scope>NUCLEOTIDE SEQUENCE</scope>
    <source>
        <strain evidence="2">CBS 990.96</strain>
    </source>
</reference>
<organism evidence="2 3">
    <name type="scientific">Podospora fimiseda</name>
    <dbReference type="NCBI Taxonomy" id="252190"/>
    <lineage>
        <taxon>Eukaryota</taxon>
        <taxon>Fungi</taxon>
        <taxon>Dikarya</taxon>
        <taxon>Ascomycota</taxon>
        <taxon>Pezizomycotina</taxon>
        <taxon>Sordariomycetes</taxon>
        <taxon>Sordariomycetidae</taxon>
        <taxon>Sordariales</taxon>
        <taxon>Podosporaceae</taxon>
        <taxon>Podospora</taxon>
    </lineage>
</organism>
<name>A0AAN6YNT8_9PEZI</name>